<dbReference type="PANTHER" id="PTHR24279:SF120">
    <property type="entry name" value="CYTOCHROME P450"/>
    <property type="match status" value="1"/>
</dbReference>
<dbReference type="GO" id="GO:0020037">
    <property type="term" value="F:heme binding"/>
    <property type="evidence" value="ECO:0007669"/>
    <property type="project" value="InterPro"/>
</dbReference>
<dbReference type="PROSITE" id="PS00086">
    <property type="entry name" value="CYTOCHROME_P450"/>
    <property type="match status" value="1"/>
</dbReference>
<comment type="cofactor">
    <cofactor evidence="1">
        <name>heme</name>
        <dbReference type="ChEBI" id="CHEBI:30413"/>
    </cofactor>
</comment>
<evidence type="ECO:0000256" key="5">
    <source>
        <dbReference type="ARBA" id="ARBA00023002"/>
    </source>
</evidence>
<dbReference type="InterPro" id="IPR036396">
    <property type="entry name" value="Cyt_P450_sf"/>
</dbReference>
<dbReference type="InterPro" id="IPR001128">
    <property type="entry name" value="Cyt_P450"/>
</dbReference>
<sequence length="142" mass="17299">MIITQNQTACLQEQHFEKAKHFLPERWFFRKTSKKWSKPSPFVMLPFGFGPRKCIGKKFSEMEIYVLLIKVNYFQLLIFIVFSLQIFDKNFKIKQKKTFFLEQILRNFRVEFNHGNIETKTRLINVADKPMRFRFVDYEDSR</sequence>
<protein>
    <submittedName>
        <fullName evidence="10">Cytochrome P450 302a1-like protein</fullName>
    </submittedName>
</protein>
<organism evidence="10 11">
    <name type="scientific">Dinothrombium tinctorium</name>
    <dbReference type="NCBI Taxonomy" id="1965070"/>
    <lineage>
        <taxon>Eukaryota</taxon>
        <taxon>Metazoa</taxon>
        <taxon>Ecdysozoa</taxon>
        <taxon>Arthropoda</taxon>
        <taxon>Chelicerata</taxon>
        <taxon>Arachnida</taxon>
        <taxon>Acari</taxon>
        <taxon>Acariformes</taxon>
        <taxon>Trombidiformes</taxon>
        <taxon>Prostigmata</taxon>
        <taxon>Anystina</taxon>
        <taxon>Parasitengona</taxon>
        <taxon>Trombidioidea</taxon>
        <taxon>Trombidiidae</taxon>
        <taxon>Dinothrombium</taxon>
    </lineage>
</organism>
<dbReference type="GO" id="GO:0004497">
    <property type="term" value="F:monooxygenase activity"/>
    <property type="evidence" value="ECO:0007669"/>
    <property type="project" value="UniProtKB-KW"/>
</dbReference>
<evidence type="ECO:0000256" key="7">
    <source>
        <dbReference type="ARBA" id="ARBA00023033"/>
    </source>
</evidence>
<evidence type="ECO:0000313" key="11">
    <source>
        <dbReference type="Proteomes" id="UP000285301"/>
    </source>
</evidence>
<name>A0A443R0S4_9ACAR</name>
<evidence type="ECO:0000256" key="8">
    <source>
        <dbReference type="RuleBase" id="RU000461"/>
    </source>
</evidence>
<evidence type="ECO:0000256" key="6">
    <source>
        <dbReference type="ARBA" id="ARBA00023004"/>
    </source>
</evidence>
<accession>A0A443R0S4</accession>
<keyword evidence="4 8" id="KW-0479">Metal-binding</keyword>
<gene>
    <name evidence="10" type="ORF">B4U79_05510</name>
</gene>
<dbReference type="AlphaFoldDB" id="A0A443R0S4"/>
<feature type="transmembrane region" description="Helical" evidence="9">
    <location>
        <begin position="64"/>
        <end position="87"/>
    </location>
</feature>
<comment type="caution">
    <text evidence="10">The sequence shown here is derived from an EMBL/GenBank/DDBJ whole genome shotgun (WGS) entry which is preliminary data.</text>
</comment>
<dbReference type="InterPro" id="IPR017972">
    <property type="entry name" value="Cyt_P450_CS"/>
</dbReference>
<keyword evidence="3 8" id="KW-0349">Heme</keyword>
<dbReference type="GO" id="GO:0016705">
    <property type="term" value="F:oxidoreductase activity, acting on paired donors, with incorporation or reduction of molecular oxygen"/>
    <property type="evidence" value="ECO:0007669"/>
    <property type="project" value="InterPro"/>
</dbReference>
<evidence type="ECO:0000256" key="9">
    <source>
        <dbReference type="SAM" id="Phobius"/>
    </source>
</evidence>
<dbReference type="Gene3D" id="1.10.630.10">
    <property type="entry name" value="Cytochrome P450"/>
    <property type="match status" value="1"/>
</dbReference>
<evidence type="ECO:0000313" key="10">
    <source>
        <dbReference type="EMBL" id="RWS08875.1"/>
    </source>
</evidence>
<reference evidence="10 11" key="1">
    <citation type="journal article" date="2018" name="Gigascience">
        <title>Genomes of trombidid mites reveal novel predicted allergens and laterally-transferred genes associated with secondary metabolism.</title>
        <authorList>
            <person name="Dong X."/>
            <person name="Chaisiri K."/>
            <person name="Xia D."/>
            <person name="Armstrong S.D."/>
            <person name="Fang Y."/>
            <person name="Donnelly M.J."/>
            <person name="Kadowaki T."/>
            <person name="McGarry J.W."/>
            <person name="Darby A.C."/>
            <person name="Makepeace B.L."/>
        </authorList>
    </citation>
    <scope>NUCLEOTIDE SEQUENCE [LARGE SCALE GENOMIC DNA]</scope>
    <source>
        <strain evidence="10">UoL-WK</strain>
    </source>
</reference>
<keyword evidence="7 8" id="KW-0503">Monooxygenase</keyword>
<keyword evidence="9" id="KW-1133">Transmembrane helix</keyword>
<keyword evidence="6 8" id="KW-0408">Iron</keyword>
<keyword evidence="9" id="KW-0812">Transmembrane</keyword>
<evidence type="ECO:0000256" key="2">
    <source>
        <dbReference type="ARBA" id="ARBA00010617"/>
    </source>
</evidence>
<comment type="similarity">
    <text evidence="2 8">Belongs to the cytochrome P450 family.</text>
</comment>
<dbReference type="SUPFAM" id="SSF48264">
    <property type="entry name" value="Cytochrome P450"/>
    <property type="match status" value="1"/>
</dbReference>
<keyword evidence="5 8" id="KW-0560">Oxidoreductase</keyword>
<dbReference type="InterPro" id="IPR050479">
    <property type="entry name" value="CYP11_CYP27_families"/>
</dbReference>
<evidence type="ECO:0000256" key="3">
    <source>
        <dbReference type="ARBA" id="ARBA00022617"/>
    </source>
</evidence>
<dbReference type="GO" id="GO:0005506">
    <property type="term" value="F:iron ion binding"/>
    <property type="evidence" value="ECO:0007669"/>
    <property type="project" value="InterPro"/>
</dbReference>
<keyword evidence="11" id="KW-1185">Reference proteome</keyword>
<proteinExistence type="inferred from homology"/>
<dbReference type="OrthoDB" id="3945418at2759"/>
<keyword evidence="9" id="KW-0472">Membrane</keyword>
<dbReference type="EMBL" id="NCKU01002746">
    <property type="protein sequence ID" value="RWS08875.1"/>
    <property type="molecule type" value="Genomic_DNA"/>
</dbReference>
<evidence type="ECO:0000256" key="1">
    <source>
        <dbReference type="ARBA" id="ARBA00001971"/>
    </source>
</evidence>
<dbReference type="Proteomes" id="UP000285301">
    <property type="component" value="Unassembled WGS sequence"/>
</dbReference>
<dbReference type="Pfam" id="PF00067">
    <property type="entry name" value="p450"/>
    <property type="match status" value="1"/>
</dbReference>
<dbReference type="PANTHER" id="PTHR24279">
    <property type="entry name" value="CYTOCHROME P450"/>
    <property type="match status" value="1"/>
</dbReference>
<evidence type="ECO:0000256" key="4">
    <source>
        <dbReference type="ARBA" id="ARBA00022723"/>
    </source>
</evidence>
<dbReference type="STRING" id="1965070.A0A443R0S4"/>